<dbReference type="EMBL" id="WMKA01000005">
    <property type="protein sequence ID" value="MTG88016.1"/>
    <property type="molecule type" value="Genomic_DNA"/>
</dbReference>
<name>A0A6N7ZF02_9MICO</name>
<feature type="domain" description="OmpA-like" evidence="3">
    <location>
        <begin position="305"/>
        <end position="422"/>
    </location>
</feature>
<evidence type="ECO:0000313" key="5">
    <source>
        <dbReference type="Proteomes" id="UP000440668"/>
    </source>
</evidence>
<dbReference type="CDD" id="cd07185">
    <property type="entry name" value="OmpA_C-like"/>
    <property type="match status" value="1"/>
</dbReference>
<feature type="compositionally biased region" description="Basic residues" evidence="2">
    <location>
        <begin position="43"/>
        <end position="65"/>
    </location>
</feature>
<dbReference type="Proteomes" id="UP000440668">
    <property type="component" value="Unassembled WGS sequence"/>
</dbReference>
<dbReference type="Pfam" id="PF00691">
    <property type="entry name" value="OmpA"/>
    <property type="match status" value="1"/>
</dbReference>
<feature type="region of interest" description="Disordered" evidence="2">
    <location>
        <begin position="1"/>
        <end position="196"/>
    </location>
</feature>
<dbReference type="InterPro" id="IPR036737">
    <property type="entry name" value="OmpA-like_sf"/>
</dbReference>
<dbReference type="SUPFAM" id="SSF103088">
    <property type="entry name" value="OmpA-like"/>
    <property type="match status" value="1"/>
</dbReference>
<feature type="compositionally biased region" description="Pro residues" evidence="2">
    <location>
        <begin position="33"/>
        <end position="42"/>
    </location>
</feature>
<evidence type="ECO:0000313" key="4">
    <source>
        <dbReference type="EMBL" id="MTG88016.1"/>
    </source>
</evidence>
<feature type="compositionally biased region" description="Basic and acidic residues" evidence="2">
    <location>
        <begin position="78"/>
        <end position="87"/>
    </location>
</feature>
<keyword evidence="1" id="KW-0472">Membrane</keyword>
<comment type="caution">
    <text evidence="4">The sequence shown here is derived from an EMBL/GenBank/DDBJ whole genome shotgun (WGS) entry which is preliminary data.</text>
</comment>
<evidence type="ECO:0000259" key="3">
    <source>
        <dbReference type="PROSITE" id="PS51123"/>
    </source>
</evidence>
<accession>A0A6N7ZF02</accession>
<dbReference type="PANTHER" id="PTHR30329:SF21">
    <property type="entry name" value="LIPOPROTEIN YIAD-RELATED"/>
    <property type="match status" value="1"/>
</dbReference>
<protein>
    <submittedName>
        <fullName evidence="4">OmpA family protein</fullName>
    </submittedName>
</protein>
<dbReference type="PANTHER" id="PTHR30329">
    <property type="entry name" value="STATOR ELEMENT OF FLAGELLAR MOTOR COMPLEX"/>
    <property type="match status" value="1"/>
</dbReference>
<dbReference type="GO" id="GO:0016020">
    <property type="term" value="C:membrane"/>
    <property type="evidence" value="ECO:0007669"/>
    <property type="project" value="UniProtKB-UniRule"/>
</dbReference>
<organism evidence="4 5">
    <name type="scientific">Cellulosimicrobium composti</name>
    <dbReference type="NCBI Taxonomy" id="2672572"/>
    <lineage>
        <taxon>Bacteria</taxon>
        <taxon>Bacillati</taxon>
        <taxon>Actinomycetota</taxon>
        <taxon>Actinomycetes</taxon>
        <taxon>Micrococcales</taxon>
        <taxon>Promicromonosporaceae</taxon>
        <taxon>Cellulosimicrobium</taxon>
    </lineage>
</organism>
<feature type="compositionally biased region" description="Basic residues" evidence="2">
    <location>
        <begin position="130"/>
        <end position="150"/>
    </location>
</feature>
<sequence>MGTAPHPRGGPRVGRSDSLSCYDEPPASALAPLPVPPLPPRGARPRRRARRRVGARARRLHRRRRGGPDARRGRRGRVPADPRDAPARARLRGGRGDDRPRLPHRRRLDGRAPRAPHTPLRGRRPDRVVLRLRHVRPGPRPADRRRRHAHRVQDRVQLGHDALDGPPRGRDRQRPPGALPGVVPATRGRARDGRRAAQRLVARARGRARDVGVRGMRRARRTRALAAGLGAVVAASLLSATAAAADEEAPEGFVPGVDPLTLDDLGGQPSREDLDRATTRLDPGVATTFELAGAVTSLEYVEVEEDEVVVTLETDVLFDVSSADLSQAAVERVQEIAEELPDGVTATVAGHTDSVGEEADNLDLSQRRAQAVADAAAAVRPDVTFDAQGYGESQLKVAESGDDVAEDRAQNRRVELRYSGTTPGERSIEVEEHDVDPVTAEFVPGDRPRVEPVEDVEPAVEKTVLVPNADGREEEVRVGVEPIVVRGSVMRLRVQLTPLGPVDGDEDRIRVYDMTGRGELHPSAVDPYTLVSYSPVRGSGAAKLHTDPVSAQTSVGGTVRYEVYLPRPVEPVASLYVNVAPTWPTFEDVPVVGD</sequence>
<feature type="compositionally biased region" description="Basic and acidic residues" evidence="2">
    <location>
        <begin position="151"/>
        <end position="174"/>
    </location>
</feature>
<evidence type="ECO:0000256" key="1">
    <source>
        <dbReference type="PROSITE-ProRule" id="PRU00473"/>
    </source>
</evidence>
<dbReference type="Gene3D" id="3.30.1330.60">
    <property type="entry name" value="OmpA-like domain"/>
    <property type="match status" value="1"/>
</dbReference>
<evidence type="ECO:0000256" key="2">
    <source>
        <dbReference type="SAM" id="MobiDB-lite"/>
    </source>
</evidence>
<gene>
    <name evidence="4" type="ORF">GJV82_03450</name>
</gene>
<proteinExistence type="predicted"/>
<reference evidence="4 5" key="1">
    <citation type="submission" date="2019-11" db="EMBL/GenBank/DDBJ databases">
        <title>Cellulosimicrobium composti sp. nov. isolated from a compost.</title>
        <authorList>
            <person name="Yang Y."/>
        </authorList>
    </citation>
    <scope>NUCLEOTIDE SEQUENCE [LARGE SCALE GENOMIC DNA]</scope>
    <source>
        <strain evidence="4 5">BIT-GX5</strain>
    </source>
</reference>
<dbReference type="InterPro" id="IPR006665">
    <property type="entry name" value="OmpA-like"/>
</dbReference>
<dbReference type="PROSITE" id="PS51123">
    <property type="entry name" value="OMPA_2"/>
    <property type="match status" value="1"/>
</dbReference>
<dbReference type="InterPro" id="IPR050330">
    <property type="entry name" value="Bact_OuterMem_StrucFunc"/>
</dbReference>
<dbReference type="AlphaFoldDB" id="A0A6N7ZF02"/>